<organism evidence="1 2">
    <name type="scientific">Mucilaginibacter lappiensis</name>
    <dbReference type="NCBI Taxonomy" id="354630"/>
    <lineage>
        <taxon>Bacteria</taxon>
        <taxon>Pseudomonadati</taxon>
        <taxon>Bacteroidota</taxon>
        <taxon>Sphingobacteriia</taxon>
        <taxon>Sphingobacteriales</taxon>
        <taxon>Sphingobacteriaceae</taxon>
        <taxon>Mucilaginibacter</taxon>
    </lineage>
</organism>
<accession>A0A841JBY4</accession>
<comment type="caution">
    <text evidence="1">The sequence shown here is derived from an EMBL/GenBank/DDBJ whole genome shotgun (WGS) entry which is preliminary data.</text>
</comment>
<dbReference type="PROSITE" id="PS51257">
    <property type="entry name" value="PROKAR_LIPOPROTEIN"/>
    <property type="match status" value="1"/>
</dbReference>
<dbReference type="Proteomes" id="UP000548326">
    <property type="component" value="Unassembled WGS sequence"/>
</dbReference>
<dbReference type="EMBL" id="JACHCA010000003">
    <property type="protein sequence ID" value="MBB6127086.1"/>
    <property type="molecule type" value="Genomic_DNA"/>
</dbReference>
<evidence type="ECO:0008006" key="3">
    <source>
        <dbReference type="Google" id="ProtNLM"/>
    </source>
</evidence>
<evidence type="ECO:0000313" key="1">
    <source>
        <dbReference type="EMBL" id="MBB6127086.1"/>
    </source>
</evidence>
<name>A0A841JBY4_9SPHI</name>
<protein>
    <recommendedName>
        <fullName evidence="3">DUF5007 domain-containing protein</fullName>
    </recommendedName>
</protein>
<reference evidence="1 2" key="1">
    <citation type="submission" date="2020-08" db="EMBL/GenBank/DDBJ databases">
        <title>Genomic Encyclopedia of Type Strains, Phase IV (KMG-V): Genome sequencing to study the core and pangenomes of soil and plant-associated prokaryotes.</title>
        <authorList>
            <person name="Whitman W."/>
        </authorList>
    </citation>
    <scope>NUCLEOTIDE SEQUENCE [LARGE SCALE GENOMIC DNA]</scope>
    <source>
        <strain evidence="1 2">MP601</strain>
    </source>
</reference>
<gene>
    <name evidence="1" type="ORF">HDF22_001192</name>
</gene>
<evidence type="ECO:0000313" key="2">
    <source>
        <dbReference type="Proteomes" id="UP000548326"/>
    </source>
</evidence>
<dbReference type="AlphaFoldDB" id="A0A841JBY4"/>
<dbReference type="RefSeq" id="WP_221275962.1">
    <property type="nucleotide sequence ID" value="NZ_JACHCA010000003.1"/>
</dbReference>
<proteinExistence type="predicted"/>
<sequence>MKKNYKILFVILMAAGVIGCVKAPHGFLSSQIRYRDNPIQVQRGVIVQGIAVDNDGSSAPVTYQVLDIRDAVTHKHADSLYKNRDRYVYTSQFDPNVDTTVALLNSIRKNVNLPSFDFNTHTGAFTFYNTTANVPLGTYEFDISASNENGTKTFKNIANLNFFEGDVAEIDAGGGAWFQDGTTTSGDIGEPKVTITKLSNKGTLAILKIVDENGVAFNPKNGEYIKRGDRSSFETFAKFHPLIASDTSLTCNFEVTPFPVQGAAQGFTIYYRIPSQFVRIDPGFTPTPAKIYSANPRFTFRLFQEGVYLITVKLQHATRSLN</sequence>